<reference evidence="2 3" key="2">
    <citation type="journal article" date="2010" name="Nucleic Acids Res.">
        <title>BeetleBase in 2010: revisions to provide comprehensive genomic information for Tribolium castaneum.</title>
        <authorList>
            <person name="Kim H.S."/>
            <person name="Murphy T."/>
            <person name="Xia J."/>
            <person name="Caragea D."/>
            <person name="Park Y."/>
            <person name="Beeman R.W."/>
            <person name="Lorenzen M.D."/>
            <person name="Butcher S."/>
            <person name="Manak J.R."/>
            <person name="Brown S.J."/>
        </authorList>
    </citation>
    <scope>GENOME REANNOTATION</scope>
    <source>
        <strain evidence="2 3">Georgia GA2</strain>
    </source>
</reference>
<dbReference type="AlphaFoldDB" id="D6WFI9"/>
<dbReference type="PROSITE" id="PS50878">
    <property type="entry name" value="RT_POL"/>
    <property type="match status" value="1"/>
</dbReference>
<dbReference type="CDD" id="cd01650">
    <property type="entry name" value="RT_nLTR_like"/>
    <property type="match status" value="1"/>
</dbReference>
<accession>D6WFI9</accession>
<dbReference type="Pfam" id="PF00078">
    <property type="entry name" value="RVT_1"/>
    <property type="match status" value="1"/>
</dbReference>
<dbReference type="EMBL" id="KQ971328">
    <property type="protein sequence ID" value="EEZ99812.1"/>
    <property type="molecule type" value="Genomic_DNA"/>
</dbReference>
<protein>
    <submittedName>
        <fullName evidence="2">Putative RNA-directed DNA polymerase from transposon X-element-like Protein</fullName>
    </submittedName>
</protein>
<dbReference type="InterPro" id="IPR000477">
    <property type="entry name" value="RT_dom"/>
</dbReference>
<evidence type="ECO:0000313" key="3">
    <source>
        <dbReference type="Proteomes" id="UP000007266"/>
    </source>
</evidence>
<keyword evidence="2" id="KW-0548">Nucleotidyltransferase</keyword>
<feature type="domain" description="Reverse transcriptase" evidence="1">
    <location>
        <begin position="249"/>
        <end position="505"/>
    </location>
</feature>
<reference evidence="2 3" key="1">
    <citation type="journal article" date="2008" name="Nature">
        <title>The genome of the model beetle and pest Tribolium castaneum.</title>
        <authorList>
            <consortium name="Tribolium Genome Sequencing Consortium"/>
            <person name="Richards S."/>
            <person name="Gibbs R.A."/>
            <person name="Weinstock G.M."/>
            <person name="Brown S.J."/>
            <person name="Denell R."/>
            <person name="Beeman R.W."/>
            <person name="Gibbs R."/>
            <person name="Beeman R.W."/>
            <person name="Brown S.J."/>
            <person name="Bucher G."/>
            <person name="Friedrich M."/>
            <person name="Grimmelikhuijzen C.J."/>
            <person name="Klingler M."/>
            <person name="Lorenzen M."/>
            <person name="Richards S."/>
            <person name="Roth S."/>
            <person name="Schroder R."/>
            <person name="Tautz D."/>
            <person name="Zdobnov E.M."/>
            <person name="Muzny D."/>
            <person name="Gibbs R.A."/>
            <person name="Weinstock G.M."/>
            <person name="Attaway T."/>
            <person name="Bell S."/>
            <person name="Buhay C.J."/>
            <person name="Chandrabose M.N."/>
            <person name="Chavez D."/>
            <person name="Clerk-Blankenburg K.P."/>
            <person name="Cree A."/>
            <person name="Dao M."/>
            <person name="Davis C."/>
            <person name="Chacko J."/>
            <person name="Dinh H."/>
            <person name="Dugan-Rocha S."/>
            <person name="Fowler G."/>
            <person name="Garner T.T."/>
            <person name="Garnes J."/>
            <person name="Gnirke A."/>
            <person name="Hawes A."/>
            <person name="Hernandez J."/>
            <person name="Hines S."/>
            <person name="Holder M."/>
            <person name="Hume J."/>
            <person name="Jhangiani S.N."/>
            <person name="Joshi V."/>
            <person name="Khan Z.M."/>
            <person name="Jackson L."/>
            <person name="Kovar C."/>
            <person name="Kowis A."/>
            <person name="Lee S."/>
            <person name="Lewis L.R."/>
            <person name="Margolis J."/>
            <person name="Morgan M."/>
            <person name="Nazareth L.V."/>
            <person name="Nguyen N."/>
            <person name="Okwuonu G."/>
            <person name="Parker D."/>
            <person name="Richards S."/>
            <person name="Ruiz S.J."/>
            <person name="Santibanez J."/>
            <person name="Savard J."/>
            <person name="Scherer S.E."/>
            <person name="Schneider B."/>
            <person name="Sodergren E."/>
            <person name="Tautz D."/>
            <person name="Vattahil S."/>
            <person name="Villasana D."/>
            <person name="White C.S."/>
            <person name="Wright R."/>
            <person name="Park Y."/>
            <person name="Beeman R.W."/>
            <person name="Lord J."/>
            <person name="Oppert B."/>
            <person name="Lorenzen M."/>
            <person name="Brown S."/>
            <person name="Wang L."/>
            <person name="Savard J."/>
            <person name="Tautz D."/>
            <person name="Richards S."/>
            <person name="Weinstock G."/>
            <person name="Gibbs R.A."/>
            <person name="Liu Y."/>
            <person name="Worley K."/>
            <person name="Weinstock G."/>
            <person name="Elsik C.G."/>
            <person name="Reese J.T."/>
            <person name="Elhaik E."/>
            <person name="Landan G."/>
            <person name="Graur D."/>
            <person name="Arensburger P."/>
            <person name="Atkinson P."/>
            <person name="Beeman R.W."/>
            <person name="Beidler J."/>
            <person name="Brown S.J."/>
            <person name="Demuth J.P."/>
            <person name="Drury D.W."/>
            <person name="Du Y.Z."/>
            <person name="Fujiwara H."/>
            <person name="Lorenzen M."/>
            <person name="Maselli V."/>
            <person name="Osanai M."/>
            <person name="Park Y."/>
            <person name="Robertson H.M."/>
            <person name="Tu Z."/>
            <person name="Wang J.J."/>
            <person name="Wang S."/>
            <person name="Richards S."/>
            <person name="Song H."/>
            <person name="Zhang L."/>
            <person name="Sodergren E."/>
            <person name="Werner D."/>
            <person name="Stanke M."/>
            <person name="Morgenstern B."/>
            <person name="Solovyev V."/>
            <person name="Kosarev P."/>
            <person name="Brown G."/>
            <person name="Chen H.C."/>
            <person name="Ermolaeva O."/>
            <person name="Hlavina W."/>
            <person name="Kapustin Y."/>
            <person name="Kiryutin B."/>
            <person name="Kitts P."/>
            <person name="Maglott D."/>
            <person name="Pruitt K."/>
            <person name="Sapojnikov V."/>
            <person name="Souvorov A."/>
            <person name="Mackey A.J."/>
            <person name="Waterhouse R.M."/>
            <person name="Wyder S."/>
            <person name="Zdobnov E.M."/>
            <person name="Zdobnov E.M."/>
            <person name="Wyder S."/>
            <person name="Kriventseva E.V."/>
            <person name="Kadowaki T."/>
            <person name="Bork P."/>
            <person name="Aranda M."/>
            <person name="Bao R."/>
            <person name="Beermann A."/>
            <person name="Berns N."/>
            <person name="Bolognesi R."/>
            <person name="Bonneton F."/>
            <person name="Bopp D."/>
            <person name="Brown S.J."/>
            <person name="Bucher G."/>
            <person name="Butts T."/>
            <person name="Chaumot A."/>
            <person name="Denell R.E."/>
            <person name="Ferrier D.E."/>
            <person name="Friedrich M."/>
            <person name="Gordon C.M."/>
            <person name="Jindra M."/>
            <person name="Klingler M."/>
            <person name="Lan Q."/>
            <person name="Lattorff H.M."/>
            <person name="Laudet V."/>
            <person name="von Levetsow C."/>
            <person name="Liu Z."/>
            <person name="Lutz R."/>
            <person name="Lynch J.A."/>
            <person name="da Fonseca R.N."/>
            <person name="Posnien N."/>
            <person name="Reuter R."/>
            <person name="Roth S."/>
            <person name="Savard J."/>
            <person name="Schinko J.B."/>
            <person name="Schmitt C."/>
            <person name="Schoppmeier M."/>
            <person name="Schroder R."/>
            <person name="Shippy T.D."/>
            <person name="Simonnet F."/>
            <person name="Marques-Souza H."/>
            <person name="Tautz D."/>
            <person name="Tomoyasu Y."/>
            <person name="Trauner J."/>
            <person name="Van der Zee M."/>
            <person name="Vervoort M."/>
            <person name="Wittkopp N."/>
            <person name="Wimmer E.A."/>
            <person name="Yang X."/>
            <person name="Jones A.K."/>
            <person name="Sattelle D.B."/>
            <person name="Ebert P.R."/>
            <person name="Nelson D."/>
            <person name="Scott J.G."/>
            <person name="Beeman R.W."/>
            <person name="Muthukrishnan S."/>
            <person name="Kramer K.J."/>
            <person name="Arakane Y."/>
            <person name="Beeman R.W."/>
            <person name="Zhu Q."/>
            <person name="Hogenkamp D."/>
            <person name="Dixit R."/>
            <person name="Oppert B."/>
            <person name="Jiang H."/>
            <person name="Zou Z."/>
            <person name="Marshall J."/>
            <person name="Elpidina E."/>
            <person name="Vinokurov K."/>
            <person name="Oppert C."/>
            <person name="Zou Z."/>
            <person name="Evans J."/>
            <person name="Lu Z."/>
            <person name="Zhao P."/>
            <person name="Sumathipala N."/>
            <person name="Altincicek B."/>
            <person name="Vilcinskas A."/>
            <person name="Williams M."/>
            <person name="Hultmark D."/>
            <person name="Hetru C."/>
            <person name="Jiang H."/>
            <person name="Grimmelikhuijzen C.J."/>
            <person name="Hauser F."/>
            <person name="Cazzamali G."/>
            <person name="Williamson M."/>
            <person name="Park Y."/>
            <person name="Li B."/>
            <person name="Tanaka Y."/>
            <person name="Predel R."/>
            <person name="Neupert S."/>
            <person name="Schachtner J."/>
            <person name="Verleyen P."/>
            <person name="Raible F."/>
            <person name="Bork P."/>
            <person name="Friedrich M."/>
            <person name="Walden K.K."/>
            <person name="Robertson H.M."/>
            <person name="Angeli S."/>
            <person name="Foret S."/>
            <person name="Bucher G."/>
            <person name="Schuetz S."/>
            <person name="Maleszka R."/>
            <person name="Wimmer E.A."/>
            <person name="Beeman R.W."/>
            <person name="Lorenzen M."/>
            <person name="Tomoyasu Y."/>
            <person name="Miller S.C."/>
            <person name="Grossmann D."/>
            <person name="Bucher G."/>
        </authorList>
    </citation>
    <scope>NUCLEOTIDE SEQUENCE [LARGE SCALE GENOMIC DNA]</scope>
    <source>
        <strain evidence="2 3">Georgia GA2</strain>
    </source>
</reference>
<name>D6WFI9_TRICA</name>
<dbReference type="PhylomeDB" id="D6WFI9"/>
<organism evidence="2 3">
    <name type="scientific">Tribolium castaneum</name>
    <name type="common">Red flour beetle</name>
    <dbReference type="NCBI Taxonomy" id="7070"/>
    <lineage>
        <taxon>Eukaryota</taxon>
        <taxon>Metazoa</taxon>
        <taxon>Ecdysozoa</taxon>
        <taxon>Arthropoda</taxon>
        <taxon>Hexapoda</taxon>
        <taxon>Insecta</taxon>
        <taxon>Pterygota</taxon>
        <taxon>Neoptera</taxon>
        <taxon>Endopterygota</taxon>
        <taxon>Coleoptera</taxon>
        <taxon>Polyphaga</taxon>
        <taxon>Cucujiformia</taxon>
        <taxon>Tenebrionidae</taxon>
        <taxon>Tenebrionidae incertae sedis</taxon>
        <taxon>Tribolium</taxon>
    </lineage>
</organism>
<dbReference type="InterPro" id="IPR043502">
    <property type="entry name" value="DNA/RNA_pol_sf"/>
</dbReference>
<dbReference type="SUPFAM" id="SSF56672">
    <property type="entry name" value="DNA/RNA polymerases"/>
    <property type="match status" value="1"/>
</dbReference>
<keyword evidence="3" id="KW-1185">Reference proteome</keyword>
<dbReference type="Proteomes" id="UP000007266">
    <property type="component" value="Linkage group 3"/>
</dbReference>
<keyword evidence="2" id="KW-0695">RNA-directed DNA polymerase</keyword>
<dbReference type="GO" id="GO:0003964">
    <property type="term" value="F:RNA-directed DNA polymerase activity"/>
    <property type="evidence" value="ECO:0007669"/>
    <property type="project" value="UniProtKB-KW"/>
</dbReference>
<gene>
    <name evidence="2" type="primary">GLEAN_02592</name>
    <name evidence="2" type="ORF">TcasGA2_TC002592</name>
</gene>
<evidence type="ECO:0000259" key="1">
    <source>
        <dbReference type="PROSITE" id="PS50878"/>
    </source>
</evidence>
<proteinExistence type="predicted"/>
<evidence type="ECO:0000313" key="2">
    <source>
        <dbReference type="EMBL" id="EEZ99812.1"/>
    </source>
</evidence>
<dbReference type="eggNOG" id="KOG1075">
    <property type="taxonomic scope" value="Eukaryota"/>
</dbReference>
<sequence>MSVFVPTSSLVANESSNTKYRPITTLGLFHLYNFIENINWDFINNTNNDVEDLFTQFNSILVHYVSICFPEKIFSTRASKNWFNDNLRALRNMQTLLFQLQNKQIIDKEVYTDFRKFYRSEIAKALVKFHDNMINNVPNKQKALWDIVNTKRKNSVKLPTNLSPDTINNYFTNIAANTINALPKTSNILTSFETDSRFSFHEVSYNEVRDAINHLKKSNSRDAYNISSKILKSLVNLIVIPLTKIINRECIRESIFPAVLKTSKVVPVFKKGDPNDISNYRPISLVPILAKVFEFILKKQINSYFENNSLYSQFQFGFRCNHSTSLAINYLSEKILSSFENKENTYVCCLDLTKAFDCVEHGILLQKLKSYGFCVKSISLMNSYLINRCQFVSAHNINSNKMEIKFGVPQGSVLGPTLFLIFINDLPLSIKDTNFLLFADDTTIYGAFDLKEALDHIKTCVETKIKDWFIGNKLTVNCAKTQEIIFSLNKSFITPSYIKLLGVFLDCGLTWETHCNYFVTKLSKKLFLFRQLVID</sequence>
<dbReference type="OMA" id="FIENINW"/>
<keyword evidence="2" id="KW-0808">Transferase</keyword>
<dbReference type="HOGENOM" id="CLU_563025_0_0_1"/>
<dbReference type="PANTHER" id="PTHR33332">
    <property type="entry name" value="REVERSE TRANSCRIPTASE DOMAIN-CONTAINING PROTEIN"/>
    <property type="match status" value="1"/>
</dbReference>